<dbReference type="RefSeq" id="WP_039982990.1">
    <property type="nucleotide sequence ID" value="NZ_BAOJ01000152.1"/>
</dbReference>
<gene>
    <name evidence="3" type="ORF">VSA01S_21050</name>
</gene>
<keyword evidence="4" id="KW-1185">Reference proteome</keyword>
<dbReference type="Proteomes" id="UP000321922">
    <property type="component" value="Unassembled WGS sequence"/>
</dbReference>
<dbReference type="AlphaFoldDB" id="A0A511QFB8"/>
<dbReference type="Gene3D" id="2.60.120.260">
    <property type="entry name" value="Galactose-binding domain-like"/>
    <property type="match status" value="1"/>
</dbReference>
<evidence type="ECO:0000256" key="1">
    <source>
        <dbReference type="ARBA" id="ARBA00022801"/>
    </source>
</evidence>
<keyword evidence="1" id="KW-0378">Hydrolase</keyword>
<feature type="domain" description="Beta-mannosidase-like galactose-binding" evidence="2">
    <location>
        <begin position="38"/>
        <end position="135"/>
    </location>
</feature>
<evidence type="ECO:0000313" key="3">
    <source>
        <dbReference type="EMBL" id="GEM75993.1"/>
    </source>
</evidence>
<dbReference type="InterPro" id="IPR054593">
    <property type="entry name" value="Beta-mannosidase-like_N2"/>
</dbReference>
<organism evidence="3 4">
    <name type="scientific">Vibrio sagamiensis NBRC 104589</name>
    <dbReference type="NCBI Taxonomy" id="1219064"/>
    <lineage>
        <taxon>Bacteria</taxon>
        <taxon>Pseudomonadati</taxon>
        <taxon>Pseudomonadota</taxon>
        <taxon>Gammaproteobacteria</taxon>
        <taxon>Vibrionales</taxon>
        <taxon>Vibrionaceae</taxon>
        <taxon>Vibrio</taxon>
    </lineage>
</organism>
<dbReference type="SUPFAM" id="SSF49785">
    <property type="entry name" value="Galactose-binding domain-like"/>
    <property type="match status" value="1"/>
</dbReference>
<dbReference type="OrthoDB" id="5918442at2"/>
<reference evidence="3 4" key="1">
    <citation type="submission" date="2019-07" db="EMBL/GenBank/DDBJ databases">
        <title>Whole genome shotgun sequence of Vibrio sagamiensis NBRC 104589.</title>
        <authorList>
            <person name="Hosoyama A."/>
            <person name="Uohara A."/>
            <person name="Ohji S."/>
            <person name="Ichikawa N."/>
        </authorList>
    </citation>
    <scope>NUCLEOTIDE SEQUENCE [LARGE SCALE GENOMIC DNA]</scope>
    <source>
        <strain evidence="3 4">NBRC 104589</strain>
    </source>
</reference>
<name>A0A511QFB8_9VIBR</name>
<protein>
    <recommendedName>
        <fullName evidence="2">Beta-mannosidase-like galactose-binding domain-containing protein</fullName>
    </recommendedName>
</protein>
<dbReference type="GO" id="GO:0004553">
    <property type="term" value="F:hydrolase activity, hydrolyzing O-glycosyl compounds"/>
    <property type="evidence" value="ECO:0007669"/>
    <property type="project" value="UniProtKB-ARBA"/>
</dbReference>
<dbReference type="EMBL" id="BJXJ01000018">
    <property type="protein sequence ID" value="GEM75993.1"/>
    <property type="molecule type" value="Genomic_DNA"/>
</dbReference>
<evidence type="ECO:0000313" key="4">
    <source>
        <dbReference type="Proteomes" id="UP000321922"/>
    </source>
</evidence>
<accession>A0A511QFB8</accession>
<proteinExistence type="predicted"/>
<dbReference type="InterPro" id="IPR008979">
    <property type="entry name" value="Galactose-bd-like_sf"/>
</dbReference>
<dbReference type="Pfam" id="PF22666">
    <property type="entry name" value="Glyco_hydro_2_N2"/>
    <property type="match status" value="1"/>
</dbReference>
<sequence length="267" mass="30303">MQFSLAGLWQVSPLTELSIPQDDIIFPAPLSQVLPAELTEETICQQEWHLMHDIEVDESMMAFPAVDLVLGGVDYHAEVRLNGVALFDCDGKQATYKKDIRPYMQLGRNRFEILFVAEEEEELLLDEDKSEEGLPVQVQYRNNDQRLGIWQEPYLQFIRNVRLECVVTEQIWHHGGGCEFKVDMYYQTVAPGLVSASVSFNAMTYSIPIDVRSDHASALFQIEAPKYADPDSPAQKDLYQLSIALDGQQQSFSIALNQTLCISHSEQ</sequence>
<comment type="caution">
    <text evidence="3">The sequence shown here is derived from an EMBL/GenBank/DDBJ whole genome shotgun (WGS) entry which is preliminary data.</text>
</comment>
<evidence type="ECO:0000259" key="2">
    <source>
        <dbReference type="Pfam" id="PF22666"/>
    </source>
</evidence>